<evidence type="ECO:0000313" key="2">
    <source>
        <dbReference type="Proteomes" id="UP000294847"/>
    </source>
</evidence>
<accession>A0A4P7N0Q0</accession>
<sequence length="70" mass="7615">MLSELANTVGYVGFDPHLLTGPLPGQPGFMNIPVAIFLSIVSQRHVQLHHESSWIISRGLGKWGLSHVIG</sequence>
<dbReference type="AlphaFoldDB" id="A0A4P7N0Q0"/>
<organism evidence="1 2">
    <name type="scientific">Pyricularia oryzae</name>
    <name type="common">Rice blast fungus</name>
    <name type="synonym">Magnaporthe oryzae</name>
    <dbReference type="NCBI Taxonomy" id="318829"/>
    <lineage>
        <taxon>Eukaryota</taxon>
        <taxon>Fungi</taxon>
        <taxon>Dikarya</taxon>
        <taxon>Ascomycota</taxon>
        <taxon>Pezizomycotina</taxon>
        <taxon>Sordariomycetes</taxon>
        <taxon>Sordariomycetidae</taxon>
        <taxon>Magnaporthales</taxon>
        <taxon>Pyriculariaceae</taxon>
        <taxon>Pyricularia</taxon>
    </lineage>
</organism>
<name>A0A4P7N0Q0_PYROR</name>
<reference evidence="1 2" key="1">
    <citation type="journal article" date="2019" name="Mol. Biol. Evol.">
        <title>Blast fungal genomes show frequent chromosomal changes, gene gains and losses, and effector gene turnover.</title>
        <authorList>
            <person name="Gomez Luciano L.B."/>
            <person name="Jason Tsai I."/>
            <person name="Chuma I."/>
            <person name="Tosa Y."/>
            <person name="Chen Y.H."/>
            <person name="Li J.Y."/>
            <person name="Li M.Y."/>
            <person name="Jade Lu M.Y."/>
            <person name="Nakayashiki H."/>
            <person name="Li W.H."/>
        </authorList>
    </citation>
    <scope>NUCLEOTIDE SEQUENCE [LARGE SCALE GENOMIC DNA]</scope>
    <source>
        <strain evidence="1">MZ5-1-6</strain>
    </source>
</reference>
<dbReference type="Proteomes" id="UP000294847">
    <property type="component" value="Chromosome 2"/>
</dbReference>
<evidence type="ECO:0000313" key="1">
    <source>
        <dbReference type="EMBL" id="QBZ55703.1"/>
    </source>
</evidence>
<gene>
    <name evidence="1" type="ORF">PoMZ_00605</name>
</gene>
<protein>
    <submittedName>
        <fullName evidence="1">Uncharacterized protein</fullName>
    </submittedName>
</protein>
<proteinExistence type="predicted"/>
<dbReference type="EMBL" id="CP034205">
    <property type="protein sequence ID" value="QBZ55703.1"/>
    <property type="molecule type" value="Genomic_DNA"/>
</dbReference>